<evidence type="ECO:0000256" key="1">
    <source>
        <dbReference type="ARBA" id="ARBA00010652"/>
    </source>
</evidence>
<feature type="domain" description="PPE family C-terminal" evidence="3">
    <location>
        <begin position="316"/>
        <end position="395"/>
    </location>
</feature>
<gene>
    <name evidence="4" type="primary">PPE43</name>
    <name evidence="5" type="ORF">BST37_20595</name>
    <name evidence="4" type="ORF">MNVI_06640</name>
</gene>
<dbReference type="Proteomes" id="UP000466894">
    <property type="component" value="Chromosome"/>
</dbReference>
<dbReference type="KEGG" id="mnv:MNVI_06640"/>
<protein>
    <submittedName>
        <fullName evidence="4 5">PPE family protein</fullName>
    </submittedName>
</protein>
<sequence length="399" mass="38884">MFDFGALPPEINSARIYAGPGSGPMMAAAAAWNNLAAELGSTAAAYQAVIAELTSEWMGPSSAAMAAAVQPYVAWMSSTAAAAERAAAQATASAAAYQTAFAMTVPPPLIAANRAQLAALVATNILGQNTPAIMATEAHYMQMWAQDAAAMYGYAASSASAGTLNPLTDPAPIATPGAMMGQAAAVGQTAATATGTQAGLPQLVSTLPSAVQSFASPLAAPAAPPGLLGTINDFFGIPVVSNSINSANNVVAWNVMNIIPNMILLQNALGNANAPAAAAGAMSAEAPLAGGLASPVLAGTSAPAGAGGFGGAPVMAGMGQASAVGKLSVPGTWSAATPQVSSASALEGSGWAVAAEETPPVATMPAGMPSVASAGRAGAGFGAPRYGFKPTVMPKTVLV</sequence>
<name>A0A7I7P9T3_9MYCO</name>
<evidence type="ECO:0000259" key="2">
    <source>
        <dbReference type="Pfam" id="PF00823"/>
    </source>
</evidence>
<dbReference type="Gene3D" id="1.20.1260.20">
    <property type="entry name" value="PPE superfamily"/>
    <property type="match status" value="1"/>
</dbReference>
<dbReference type="Pfam" id="PF00823">
    <property type="entry name" value="PPE"/>
    <property type="match status" value="1"/>
</dbReference>
<reference evidence="4" key="3">
    <citation type="submission" date="2020-02" db="EMBL/GenBank/DDBJ databases">
        <authorList>
            <person name="Matsumoto Y."/>
            <person name="Motooka D."/>
            <person name="Nakamura S."/>
        </authorList>
    </citation>
    <scope>NUCLEOTIDE SEQUENCE</scope>
    <source>
        <strain evidence="4">JCM 16367</strain>
    </source>
</reference>
<proteinExistence type="inferred from homology"/>
<dbReference type="PANTHER" id="PTHR46766">
    <property type="entry name" value="GLUTAMINE-RICH PROTEIN 2"/>
    <property type="match status" value="1"/>
</dbReference>
<dbReference type="InterPro" id="IPR000030">
    <property type="entry name" value="PPE_dom"/>
</dbReference>
<dbReference type="SUPFAM" id="SSF140459">
    <property type="entry name" value="PE/PPE dimer-like"/>
    <property type="match status" value="1"/>
</dbReference>
<dbReference type="RefSeq" id="WP_083089786.1">
    <property type="nucleotide sequence ID" value="NZ_AP022583.1"/>
</dbReference>
<dbReference type="InterPro" id="IPR038332">
    <property type="entry name" value="PPE_sf"/>
</dbReference>
<dbReference type="EMBL" id="MVIC01000060">
    <property type="protein sequence ID" value="ORB11156.1"/>
    <property type="molecule type" value="Genomic_DNA"/>
</dbReference>
<dbReference type="InterPro" id="IPR022171">
    <property type="entry name" value="PPE_C"/>
</dbReference>
<evidence type="ECO:0000313" key="5">
    <source>
        <dbReference type="EMBL" id="ORB11156.1"/>
    </source>
</evidence>
<dbReference type="AlphaFoldDB" id="A0A7I7P9T3"/>
<evidence type="ECO:0000313" key="4">
    <source>
        <dbReference type="EMBL" id="BBY05346.1"/>
    </source>
</evidence>
<reference evidence="4 7" key="2">
    <citation type="journal article" date="2019" name="Emerg. Microbes Infect.">
        <title>Comprehensive subspecies identification of 175 nontuberculous mycobacteria species based on 7547 genomic profiles.</title>
        <authorList>
            <person name="Matsumoto Y."/>
            <person name="Kinjo T."/>
            <person name="Motooka D."/>
            <person name="Nabeya D."/>
            <person name="Jung N."/>
            <person name="Uechi K."/>
            <person name="Horii T."/>
            <person name="Iida T."/>
            <person name="Fujita J."/>
            <person name="Nakamura S."/>
        </authorList>
    </citation>
    <scope>NUCLEOTIDE SEQUENCE [LARGE SCALE GENOMIC DNA]</scope>
    <source>
        <strain evidence="4 7">JCM 16367</strain>
    </source>
</reference>
<dbReference type="FunFam" id="1.20.1260.20:FF:000001">
    <property type="entry name" value="PPE family protein PPE41"/>
    <property type="match status" value="1"/>
</dbReference>
<dbReference type="GO" id="GO:0052572">
    <property type="term" value="P:response to host immune response"/>
    <property type="evidence" value="ECO:0007669"/>
    <property type="project" value="TreeGrafter"/>
</dbReference>
<dbReference type="OrthoDB" id="4752888at2"/>
<feature type="domain" description="PPE" evidence="2">
    <location>
        <begin position="3"/>
        <end position="164"/>
    </location>
</feature>
<dbReference type="Proteomes" id="UP000192374">
    <property type="component" value="Unassembled WGS sequence"/>
</dbReference>
<reference evidence="5 6" key="1">
    <citation type="submission" date="2017-02" db="EMBL/GenBank/DDBJ databases">
        <title>The new phylogeny of genus Mycobacterium.</title>
        <authorList>
            <person name="Tortoli E."/>
            <person name="Trovato A."/>
            <person name="Cirillo D.M."/>
        </authorList>
    </citation>
    <scope>NUCLEOTIDE SEQUENCE [LARGE SCALE GENOMIC DNA]</scope>
    <source>
        <strain evidence="5 6">DSM 45145</strain>
    </source>
</reference>
<accession>A0A7I7P9T3</accession>
<organism evidence="4 7">
    <name type="scientific">Mycobacterium noviomagense</name>
    <dbReference type="NCBI Taxonomy" id="459858"/>
    <lineage>
        <taxon>Bacteria</taxon>
        <taxon>Bacillati</taxon>
        <taxon>Actinomycetota</taxon>
        <taxon>Actinomycetes</taxon>
        <taxon>Mycobacteriales</taxon>
        <taxon>Mycobacteriaceae</taxon>
        <taxon>Mycobacterium</taxon>
    </lineage>
</organism>
<comment type="similarity">
    <text evidence="1">Belongs to the mycobacterial PPE family.</text>
</comment>
<evidence type="ECO:0000313" key="6">
    <source>
        <dbReference type="Proteomes" id="UP000192374"/>
    </source>
</evidence>
<evidence type="ECO:0000313" key="7">
    <source>
        <dbReference type="Proteomes" id="UP000466894"/>
    </source>
</evidence>
<dbReference type="EMBL" id="AP022583">
    <property type="protein sequence ID" value="BBY05346.1"/>
    <property type="molecule type" value="Genomic_DNA"/>
</dbReference>
<dbReference type="Pfam" id="PF12484">
    <property type="entry name" value="PPE-SVP"/>
    <property type="match status" value="1"/>
</dbReference>
<dbReference type="PANTHER" id="PTHR46766:SF1">
    <property type="entry name" value="GLUTAMINE-RICH PROTEIN 2"/>
    <property type="match status" value="1"/>
</dbReference>
<keyword evidence="6" id="KW-1185">Reference proteome</keyword>
<evidence type="ECO:0000259" key="3">
    <source>
        <dbReference type="Pfam" id="PF12484"/>
    </source>
</evidence>